<dbReference type="Proteomes" id="UP001451606">
    <property type="component" value="Chromosome"/>
</dbReference>
<dbReference type="InterPro" id="IPR036563">
    <property type="entry name" value="MoaE_sf"/>
</dbReference>
<dbReference type="RefSeq" id="WP_393971512.1">
    <property type="nucleotide sequence ID" value="NZ_CP133772.1"/>
</dbReference>
<dbReference type="KEGG" id="omr:OXIME_000071"/>
<evidence type="ECO:0000313" key="1">
    <source>
        <dbReference type="EMBL" id="WYX99539.1"/>
    </source>
</evidence>
<dbReference type="CDD" id="cd00756">
    <property type="entry name" value="MoaE"/>
    <property type="match status" value="1"/>
</dbReference>
<sequence length="134" mass="15594">MKCSVQRKKIDVNELIENTRNPEAGAIVIFLGTVRKNSEEKEIQWLFYEAYEEMVVEELDRIVKEATKNYQITDVNLVHRLGRLGIKEDSVAICVSSPHRKEAFTACQFIIDEIKTRAPIWKMDITAQGEKEWH</sequence>
<keyword evidence="2" id="KW-1185">Reference proteome</keyword>
<dbReference type="AlphaFoldDB" id="A0AAX4NEA1"/>
<proteinExistence type="predicted"/>
<dbReference type="InterPro" id="IPR003448">
    <property type="entry name" value="Mopterin_biosynth_MoaE"/>
</dbReference>
<dbReference type="Pfam" id="PF02391">
    <property type="entry name" value="MoaE"/>
    <property type="match status" value="1"/>
</dbReference>
<gene>
    <name evidence="1" type="ORF">OXIME_000071</name>
</gene>
<organism evidence="1 2">
    <name type="scientific">Oxyplasma meridianum</name>
    <dbReference type="NCBI Taxonomy" id="3073602"/>
    <lineage>
        <taxon>Archaea</taxon>
        <taxon>Methanobacteriati</taxon>
        <taxon>Thermoplasmatota</taxon>
        <taxon>Thermoplasmata</taxon>
        <taxon>Thermoplasmatales</taxon>
        <taxon>Thermoplasmataceae</taxon>
        <taxon>Oxyplasma</taxon>
    </lineage>
</organism>
<dbReference type="GO" id="GO:0006777">
    <property type="term" value="P:Mo-molybdopterin cofactor biosynthetic process"/>
    <property type="evidence" value="ECO:0007669"/>
    <property type="project" value="InterPro"/>
</dbReference>
<dbReference type="Gene3D" id="3.90.1170.40">
    <property type="entry name" value="Molybdopterin biosynthesis MoaE subunit"/>
    <property type="match status" value="1"/>
</dbReference>
<dbReference type="EMBL" id="CP133772">
    <property type="protein sequence ID" value="WYX99539.1"/>
    <property type="molecule type" value="Genomic_DNA"/>
</dbReference>
<dbReference type="GeneID" id="95966795"/>
<name>A0AAX4NEA1_9ARCH</name>
<accession>A0AAX4NEA1</accession>
<dbReference type="PANTHER" id="PTHR23404">
    <property type="entry name" value="MOLYBDOPTERIN SYNTHASE RELATED"/>
    <property type="match status" value="1"/>
</dbReference>
<dbReference type="SUPFAM" id="SSF54690">
    <property type="entry name" value="Molybdopterin synthase subunit MoaE"/>
    <property type="match status" value="1"/>
</dbReference>
<reference evidence="1 2" key="1">
    <citation type="submission" date="2023-09" db="EMBL/GenBank/DDBJ databases">
        <authorList>
            <person name="Golyshina O.V."/>
            <person name="Lunev E.A."/>
            <person name="Bargiela R."/>
            <person name="Gaines M.C."/>
            <person name="Daum B."/>
            <person name="Bale N.J."/>
            <person name="Koenen M."/>
            <person name="Sinninghe Damst J.S."/>
            <person name="Yakimov M."/>
            <person name="Golyshin P.N."/>
        </authorList>
    </citation>
    <scope>NUCLEOTIDE SEQUENCE [LARGE SCALE GENOMIC DNA]</scope>
    <source>
        <strain evidence="1 2">M1</strain>
    </source>
</reference>
<evidence type="ECO:0000313" key="2">
    <source>
        <dbReference type="Proteomes" id="UP001451606"/>
    </source>
</evidence>
<protein>
    <submittedName>
        <fullName evidence="1">Molybdenum cofactor biosynthesis protein MoaE</fullName>
    </submittedName>
</protein>